<dbReference type="EMBL" id="NDIQ01000021">
    <property type="protein sequence ID" value="PRT55298.1"/>
    <property type="molecule type" value="Genomic_DNA"/>
</dbReference>
<dbReference type="InterPro" id="IPR023473">
    <property type="entry name" value="AMMECR1"/>
</dbReference>
<dbReference type="NCBIfam" id="TIGR04335">
    <property type="entry name" value="AmmeMemoSam_A"/>
    <property type="match status" value="1"/>
</dbReference>
<evidence type="ECO:0000259" key="1">
    <source>
        <dbReference type="PROSITE" id="PS51112"/>
    </source>
</evidence>
<dbReference type="SUPFAM" id="SSF143447">
    <property type="entry name" value="AMMECR1-like"/>
    <property type="match status" value="1"/>
</dbReference>
<protein>
    <recommendedName>
        <fullName evidence="1">AMMECR1 domain-containing protein</fullName>
    </recommendedName>
</protein>
<dbReference type="OrthoDB" id="24630at2759"/>
<dbReference type="Gene3D" id="3.30.700.20">
    <property type="entry name" value="Hypothetical protein ph0010, domain 1"/>
    <property type="match status" value="1"/>
</dbReference>
<sequence length="191" mass="21300">MAEAKYRGLALLAFNQLEHRLKGVSRIDLRELGGSEVSELPSSAPLFVTWQLNGRLRGCIGTFKAHKLERGVRDFADSAAFEDPRFPPISTRELPNLDVCVTLLGPLEPIQSPTDWEIGVHGLRAEFPGGYSSTYLPEVAEEQGWDHAETIESLADKAGASSTKEVKLWKYEGIKTRLTYPEYQLLLKQLS</sequence>
<dbReference type="AlphaFoldDB" id="A0A2T0FJZ4"/>
<dbReference type="Proteomes" id="UP000238350">
    <property type="component" value="Unassembled WGS sequence"/>
</dbReference>
<comment type="caution">
    <text evidence="2">The sequence shown here is derived from an EMBL/GenBank/DDBJ whole genome shotgun (WGS) entry which is preliminary data.</text>
</comment>
<reference evidence="2 3" key="1">
    <citation type="submission" date="2017-04" db="EMBL/GenBank/DDBJ databases">
        <title>Genome sequencing of [Candida] sorbophila.</title>
        <authorList>
            <person name="Ahn J.O."/>
        </authorList>
    </citation>
    <scope>NUCLEOTIDE SEQUENCE [LARGE SCALE GENOMIC DNA]</scope>
    <source>
        <strain evidence="2 3">DS02</strain>
    </source>
</reference>
<dbReference type="InterPro" id="IPR002733">
    <property type="entry name" value="AMMECR1_domain"/>
</dbReference>
<proteinExistence type="predicted"/>
<dbReference type="PANTHER" id="PTHR13016:SF0">
    <property type="entry name" value="AMME SYNDROME CANDIDATE GENE 1 PROTEIN"/>
    <property type="match status" value="1"/>
</dbReference>
<name>A0A2T0FJZ4_9ASCO</name>
<dbReference type="InterPro" id="IPR027485">
    <property type="entry name" value="AMMECR1_N"/>
</dbReference>
<dbReference type="PROSITE" id="PS51112">
    <property type="entry name" value="AMMECR1"/>
    <property type="match status" value="1"/>
</dbReference>
<keyword evidence="3" id="KW-1185">Reference proteome</keyword>
<dbReference type="PANTHER" id="PTHR13016">
    <property type="entry name" value="AMMECR1 HOMOLOG"/>
    <property type="match status" value="1"/>
</dbReference>
<gene>
    <name evidence="2" type="ORF">B9G98_02918</name>
</gene>
<organism evidence="2 3">
    <name type="scientific">Wickerhamiella sorbophila</name>
    <dbReference type="NCBI Taxonomy" id="45607"/>
    <lineage>
        <taxon>Eukaryota</taxon>
        <taxon>Fungi</taxon>
        <taxon>Dikarya</taxon>
        <taxon>Ascomycota</taxon>
        <taxon>Saccharomycotina</taxon>
        <taxon>Dipodascomycetes</taxon>
        <taxon>Dipodascales</taxon>
        <taxon>Trichomonascaceae</taxon>
        <taxon>Wickerhamiella</taxon>
    </lineage>
</organism>
<evidence type="ECO:0000313" key="3">
    <source>
        <dbReference type="Proteomes" id="UP000238350"/>
    </source>
</evidence>
<dbReference type="Pfam" id="PF01871">
    <property type="entry name" value="AMMECR1"/>
    <property type="match status" value="1"/>
</dbReference>
<dbReference type="NCBIfam" id="TIGR00296">
    <property type="entry name" value="TIGR00296 family protein"/>
    <property type="match status" value="1"/>
</dbReference>
<dbReference type="InterPro" id="IPR036071">
    <property type="entry name" value="AMMECR1_dom_sf"/>
</dbReference>
<dbReference type="RefSeq" id="XP_024665243.1">
    <property type="nucleotide sequence ID" value="XM_024809475.1"/>
</dbReference>
<dbReference type="STRING" id="45607.A0A2T0FJZ4"/>
<feature type="domain" description="AMMECR1" evidence="1">
    <location>
        <begin position="4"/>
        <end position="187"/>
    </location>
</feature>
<evidence type="ECO:0000313" key="2">
    <source>
        <dbReference type="EMBL" id="PRT55298.1"/>
    </source>
</evidence>
<accession>A0A2T0FJZ4</accession>
<dbReference type="InterPro" id="IPR027623">
    <property type="entry name" value="AmmeMemoSam_A"/>
</dbReference>
<dbReference type="GeneID" id="36516666"/>